<dbReference type="GO" id="GO:0008080">
    <property type="term" value="F:N-acetyltransferase activity"/>
    <property type="evidence" value="ECO:0007669"/>
    <property type="project" value="UniProtKB-ARBA"/>
</dbReference>
<dbReference type="PROSITE" id="PS51186">
    <property type="entry name" value="GNAT"/>
    <property type="match status" value="1"/>
</dbReference>
<evidence type="ECO:0000259" key="4">
    <source>
        <dbReference type="PROSITE" id="PS51186"/>
    </source>
</evidence>
<evidence type="ECO:0000313" key="5">
    <source>
        <dbReference type="EMBL" id="QTD54012.1"/>
    </source>
</evidence>
<protein>
    <submittedName>
        <fullName evidence="5">GNAT family N-acetyltransferase</fullName>
    </submittedName>
</protein>
<sequence length="170" mass="19290">MSTSSTNLELRMAEPADAPTILELIHELAVYEKEPDAVDCTEADILRDGFGPKPLWECLLADWNGKTVGMALFFPSWSTWSGRARLYLEDLFVKPEVRGLGAGVALLSRLAAIAQERQWACVDWQVLDWNQMARDFYHRIGASHREEWLNYRIEGEALARLAARSLEVPK</sequence>
<dbReference type="InterPro" id="IPR000182">
    <property type="entry name" value="GNAT_dom"/>
</dbReference>
<evidence type="ECO:0000313" key="6">
    <source>
        <dbReference type="Proteomes" id="UP000663929"/>
    </source>
</evidence>
<organism evidence="5 6">
    <name type="scientific">Sulfidibacter corallicola</name>
    <dbReference type="NCBI Taxonomy" id="2818388"/>
    <lineage>
        <taxon>Bacteria</taxon>
        <taxon>Pseudomonadati</taxon>
        <taxon>Acidobacteriota</taxon>
        <taxon>Holophagae</taxon>
        <taxon>Acanthopleuribacterales</taxon>
        <taxon>Acanthopleuribacteraceae</taxon>
        <taxon>Sulfidibacter</taxon>
    </lineage>
</organism>
<keyword evidence="2" id="KW-0808">Transferase</keyword>
<gene>
    <name evidence="5" type="ORF">J3U87_16320</name>
</gene>
<dbReference type="SUPFAM" id="SSF55729">
    <property type="entry name" value="Acyl-CoA N-acyltransferases (Nat)"/>
    <property type="match status" value="1"/>
</dbReference>
<dbReference type="Pfam" id="PF00583">
    <property type="entry name" value="Acetyltransf_1"/>
    <property type="match status" value="1"/>
</dbReference>
<dbReference type="AlphaFoldDB" id="A0A8A4TYI8"/>
<feature type="domain" description="N-acetyltransferase" evidence="4">
    <location>
        <begin position="8"/>
        <end position="167"/>
    </location>
</feature>
<evidence type="ECO:0000256" key="2">
    <source>
        <dbReference type="ARBA" id="ARBA00022679"/>
    </source>
</evidence>
<keyword evidence="6" id="KW-1185">Reference proteome</keyword>
<dbReference type="FunFam" id="3.40.630.30:FF:000064">
    <property type="entry name" value="GNAT family acetyltransferase"/>
    <property type="match status" value="1"/>
</dbReference>
<accession>A0A8A4TYI8</accession>
<comment type="similarity">
    <text evidence="1">Belongs to the acetyltransferase family.</text>
</comment>
<name>A0A8A4TYI8_SULCO</name>
<evidence type="ECO:0000256" key="1">
    <source>
        <dbReference type="ARBA" id="ARBA00008694"/>
    </source>
</evidence>
<reference evidence="5" key="1">
    <citation type="submission" date="2021-03" db="EMBL/GenBank/DDBJ databases">
        <title>Acanthopleuribacteraceae sp. M133.</title>
        <authorList>
            <person name="Wang G."/>
        </authorList>
    </citation>
    <scope>NUCLEOTIDE SEQUENCE</scope>
    <source>
        <strain evidence="5">M133</strain>
    </source>
</reference>
<proteinExistence type="inferred from homology"/>
<dbReference type="InterPro" id="IPR051016">
    <property type="entry name" value="Diverse_Substrate_AcTransf"/>
</dbReference>
<dbReference type="CDD" id="cd04301">
    <property type="entry name" value="NAT_SF"/>
    <property type="match status" value="1"/>
</dbReference>
<dbReference type="InterPro" id="IPR016181">
    <property type="entry name" value="Acyl_CoA_acyltransferase"/>
</dbReference>
<dbReference type="Proteomes" id="UP000663929">
    <property type="component" value="Chromosome"/>
</dbReference>
<dbReference type="KEGG" id="scor:J3U87_16320"/>
<dbReference type="PANTHER" id="PTHR10545">
    <property type="entry name" value="DIAMINE N-ACETYLTRANSFERASE"/>
    <property type="match status" value="1"/>
</dbReference>
<dbReference type="EMBL" id="CP071793">
    <property type="protein sequence ID" value="QTD54012.1"/>
    <property type="molecule type" value="Genomic_DNA"/>
</dbReference>
<evidence type="ECO:0000256" key="3">
    <source>
        <dbReference type="ARBA" id="ARBA00023315"/>
    </source>
</evidence>
<dbReference type="RefSeq" id="WP_237384111.1">
    <property type="nucleotide sequence ID" value="NZ_CP071793.1"/>
</dbReference>
<keyword evidence="3" id="KW-0012">Acyltransferase</keyword>
<dbReference type="Gene3D" id="3.40.630.30">
    <property type="match status" value="1"/>
</dbReference>
<dbReference type="PANTHER" id="PTHR10545:SF29">
    <property type="entry name" value="GH14572P-RELATED"/>
    <property type="match status" value="1"/>
</dbReference>